<evidence type="ECO:0000313" key="2">
    <source>
        <dbReference type="Proteomes" id="UP000276133"/>
    </source>
</evidence>
<keyword evidence="2" id="KW-1185">Reference proteome</keyword>
<sequence>MNILIKKLEKINFFKRYFHILNELIDKLFSQLCTVFKKGPMYLEADMPCKLIMLSSNVCIISSTAPITKPLSWVPLTYLITSNLSLSHVSSTSLTPFSICNSLLADVTIF</sequence>
<proteinExistence type="predicted"/>
<accession>A0A3M7QW75</accession>
<evidence type="ECO:0000313" key="1">
    <source>
        <dbReference type="EMBL" id="RNA15606.1"/>
    </source>
</evidence>
<gene>
    <name evidence="1" type="ORF">BpHYR1_015880</name>
</gene>
<reference evidence="1 2" key="1">
    <citation type="journal article" date="2018" name="Sci. Rep.">
        <title>Genomic signatures of local adaptation to the degree of environmental predictability in rotifers.</title>
        <authorList>
            <person name="Franch-Gras L."/>
            <person name="Hahn C."/>
            <person name="Garcia-Roger E.M."/>
            <person name="Carmona M.J."/>
            <person name="Serra M."/>
            <person name="Gomez A."/>
        </authorList>
    </citation>
    <scope>NUCLEOTIDE SEQUENCE [LARGE SCALE GENOMIC DNA]</scope>
    <source>
        <strain evidence="1">HYR1</strain>
    </source>
</reference>
<dbReference type="AlphaFoldDB" id="A0A3M7QW75"/>
<dbReference type="EMBL" id="REGN01004919">
    <property type="protein sequence ID" value="RNA15606.1"/>
    <property type="molecule type" value="Genomic_DNA"/>
</dbReference>
<comment type="caution">
    <text evidence="1">The sequence shown here is derived from an EMBL/GenBank/DDBJ whole genome shotgun (WGS) entry which is preliminary data.</text>
</comment>
<name>A0A3M7QW75_BRAPC</name>
<protein>
    <submittedName>
        <fullName evidence="1">Uncharacterized protein</fullName>
    </submittedName>
</protein>
<organism evidence="1 2">
    <name type="scientific">Brachionus plicatilis</name>
    <name type="common">Marine rotifer</name>
    <name type="synonym">Brachionus muelleri</name>
    <dbReference type="NCBI Taxonomy" id="10195"/>
    <lineage>
        <taxon>Eukaryota</taxon>
        <taxon>Metazoa</taxon>
        <taxon>Spiralia</taxon>
        <taxon>Gnathifera</taxon>
        <taxon>Rotifera</taxon>
        <taxon>Eurotatoria</taxon>
        <taxon>Monogononta</taxon>
        <taxon>Pseudotrocha</taxon>
        <taxon>Ploima</taxon>
        <taxon>Brachionidae</taxon>
        <taxon>Brachionus</taxon>
    </lineage>
</organism>
<dbReference type="Proteomes" id="UP000276133">
    <property type="component" value="Unassembled WGS sequence"/>
</dbReference>